<evidence type="ECO:0000259" key="10">
    <source>
        <dbReference type="PROSITE" id="PS51123"/>
    </source>
</evidence>
<keyword evidence="12" id="KW-1185">Reference proteome</keyword>
<dbReference type="InterPro" id="IPR025713">
    <property type="entry name" value="MotB-like_N_dom"/>
</dbReference>
<keyword evidence="11" id="KW-0808">Transferase</keyword>
<protein>
    <submittedName>
        <fullName evidence="11">Histidine kinase</fullName>
    </submittedName>
</protein>
<dbReference type="PANTHER" id="PTHR30329">
    <property type="entry name" value="STATOR ELEMENT OF FLAGELLAR MOTOR COMPLEX"/>
    <property type="match status" value="1"/>
</dbReference>
<reference evidence="11 12" key="1">
    <citation type="journal article" date="2017" name="Int. J. Syst. Evol. Microbiol.">
        <title>Photobacterium alginatilyticum sp. nov., a marine bacterium isolated from bottom seawater.</title>
        <authorList>
            <person name="Wang X."/>
            <person name="Wang Y."/>
            <person name="Yang X."/>
            <person name="Sun H."/>
            <person name="Li B."/>
            <person name="Zhang X.H."/>
        </authorList>
    </citation>
    <scope>NUCLEOTIDE SEQUENCE [LARGE SCALE GENOMIC DNA]</scope>
    <source>
        <strain evidence="11 12">P03D4</strain>
    </source>
</reference>
<evidence type="ECO:0000256" key="5">
    <source>
        <dbReference type="ARBA" id="ARBA00022989"/>
    </source>
</evidence>
<dbReference type="EMBL" id="RSEJ01000027">
    <property type="protein sequence ID" value="NBI55168.1"/>
    <property type="molecule type" value="Genomic_DNA"/>
</dbReference>
<dbReference type="Gene3D" id="3.30.1330.60">
    <property type="entry name" value="OmpA-like domain"/>
    <property type="match status" value="1"/>
</dbReference>
<dbReference type="Pfam" id="PF13677">
    <property type="entry name" value="MotB_plug"/>
    <property type="match status" value="1"/>
</dbReference>
<dbReference type="SUPFAM" id="SSF103088">
    <property type="entry name" value="OmpA-like"/>
    <property type="match status" value="1"/>
</dbReference>
<dbReference type="Proteomes" id="UP000738517">
    <property type="component" value="Unassembled WGS sequence"/>
</dbReference>
<dbReference type="InterPro" id="IPR036737">
    <property type="entry name" value="OmpA-like_sf"/>
</dbReference>
<evidence type="ECO:0000256" key="6">
    <source>
        <dbReference type="ARBA" id="ARBA00023136"/>
    </source>
</evidence>
<keyword evidence="6 7" id="KW-0472">Membrane</keyword>
<sequence>MSKDHHIIVVKKKARGHHDEHHGGAWKVAFADFAVAMMAFFMVLWLMGITTQEERIEIEKRLQTATVFDNIFEITNSPFPIDFDGNMSPFEKPMSEVTPGTERFGKSMFAPSSDSEQQGGRDRKLNSALAGKNLSIPELKVLAKALEIIAEELSASNNIVLEIVPQGLRILIQDDDDHFMFERGSIQITPFFEDMLFNIAPVLGQIQNRLVISGHTDSTQFQRRDYSNWDLSGARALKAREVLVDSGLPADNVLQVAAMAERMPVYEKDTRSGKNRRIEMMVLTREADEQLALLFGKGQPHGNEGKAVNKARNYAEANRPVSRLEMLTN</sequence>
<name>A0ABW9YMW7_9GAMM</name>
<keyword evidence="4 9" id="KW-0812">Transmembrane</keyword>
<dbReference type="InterPro" id="IPR006665">
    <property type="entry name" value="OmpA-like"/>
</dbReference>
<accession>A0ABW9YMW7</accession>
<feature type="domain" description="OmpA-like" evidence="10">
    <location>
        <begin position="166"/>
        <end position="286"/>
    </location>
</feature>
<dbReference type="PROSITE" id="PS51123">
    <property type="entry name" value="OMPA_2"/>
    <property type="match status" value="1"/>
</dbReference>
<dbReference type="RefSeq" id="WP_160656319.1">
    <property type="nucleotide sequence ID" value="NZ_RSEJ01000027.1"/>
</dbReference>
<evidence type="ECO:0000256" key="9">
    <source>
        <dbReference type="SAM" id="Phobius"/>
    </source>
</evidence>
<comment type="similarity">
    <text evidence="2">Belongs to the MotB family.</text>
</comment>
<comment type="caution">
    <text evidence="11">The sequence shown here is derived from an EMBL/GenBank/DDBJ whole genome shotgun (WGS) entry which is preliminary data.</text>
</comment>
<organism evidence="11 12">
    <name type="scientific">Photobacterium alginatilyticum</name>
    <dbReference type="NCBI Taxonomy" id="1775171"/>
    <lineage>
        <taxon>Bacteria</taxon>
        <taxon>Pseudomonadati</taxon>
        <taxon>Pseudomonadota</taxon>
        <taxon>Gammaproteobacteria</taxon>
        <taxon>Vibrionales</taxon>
        <taxon>Vibrionaceae</taxon>
        <taxon>Photobacterium</taxon>
    </lineage>
</organism>
<proteinExistence type="inferred from homology"/>
<keyword evidence="3" id="KW-1003">Cell membrane</keyword>
<evidence type="ECO:0000256" key="2">
    <source>
        <dbReference type="ARBA" id="ARBA00008914"/>
    </source>
</evidence>
<dbReference type="GO" id="GO:0016301">
    <property type="term" value="F:kinase activity"/>
    <property type="evidence" value="ECO:0007669"/>
    <property type="project" value="UniProtKB-KW"/>
</dbReference>
<feature type="region of interest" description="Disordered" evidence="8">
    <location>
        <begin position="102"/>
        <end position="124"/>
    </location>
</feature>
<evidence type="ECO:0000256" key="7">
    <source>
        <dbReference type="PROSITE-ProRule" id="PRU00473"/>
    </source>
</evidence>
<evidence type="ECO:0000256" key="8">
    <source>
        <dbReference type="SAM" id="MobiDB-lite"/>
    </source>
</evidence>
<comment type="subcellular location">
    <subcellularLocation>
        <location evidence="1">Cell membrane</location>
        <topology evidence="1">Single-pass membrane protein</topology>
    </subcellularLocation>
</comment>
<gene>
    <name evidence="11" type="ORF">EIZ48_21860</name>
</gene>
<evidence type="ECO:0000256" key="1">
    <source>
        <dbReference type="ARBA" id="ARBA00004162"/>
    </source>
</evidence>
<dbReference type="PANTHER" id="PTHR30329:SF21">
    <property type="entry name" value="LIPOPROTEIN YIAD-RELATED"/>
    <property type="match status" value="1"/>
</dbReference>
<dbReference type="InterPro" id="IPR050330">
    <property type="entry name" value="Bact_OuterMem_StrucFunc"/>
</dbReference>
<dbReference type="Pfam" id="PF00691">
    <property type="entry name" value="OmpA"/>
    <property type="match status" value="1"/>
</dbReference>
<evidence type="ECO:0000313" key="12">
    <source>
        <dbReference type="Proteomes" id="UP000738517"/>
    </source>
</evidence>
<keyword evidence="11" id="KW-0418">Kinase</keyword>
<evidence type="ECO:0000256" key="4">
    <source>
        <dbReference type="ARBA" id="ARBA00022692"/>
    </source>
</evidence>
<evidence type="ECO:0000256" key="3">
    <source>
        <dbReference type="ARBA" id="ARBA00022475"/>
    </source>
</evidence>
<feature type="transmembrane region" description="Helical" evidence="9">
    <location>
        <begin position="28"/>
        <end position="47"/>
    </location>
</feature>
<dbReference type="CDD" id="cd07185">
    <property type="entry name" value="OmpA_C-like"/>
    <property type="match status" value="1"/>
</dbReference>
<evidence type="ECO:0000313" key="11">
    <source>
        <dbReference type="EMBL" id="NBI55168.1"/>
    </source>
</evidence>
<keyword evidence="5 9" id="KW-1133">Transmembrane helix</keyword>